<dbReference type="Proteomes" id="UP000799778">
    <property type="component" value="Unassembled WGS sequence"/>
</dbReference>
<comment type="cofactor">
    <cofactor evidence="1 12">
        <name>heme</name>
        <dbReference type="ChEBI" id="CHEBI:30413"/>
    </cofactor>
</comment>
<evidence type="ECO:0000256" key="3">
    <source>
        <dbReference type="ARBA" id="ARBA00010617"/>
    </source>
</evidence>
<dbReference type="PANTHER" id="PTHR46206">
    <property type="entry name" value="CYTOCHROME P450"/>
    <property type="match status" value="1"/>
</dbReference>
<sequence>MIYATTFAFFILCVVLLWIGIPRRISEPWKFLARGRQMLIQRAREHNGKPFSILIPGNRLHLVSSKAHWEDLNNTSLNHLSSHVWSKEHFQPKYTFGYEWPDRRQDDGMPVIRAIRTLSNQFSGLRERYVSLMESDLNDALKIYIQPNGISVIPLWETVKRLGSRMNIMMLFGQHIANDSEFVDRGLKYIDEVTLVSEAAKSFPLFLMPLMSRIIRGRNLNAQYVREIATHLILDIFTHPEYLPALREEVKDVLGNPASDINKLPLLENFLIESIRFHCFLSTVVHRVPLKSFSFSDGYTVPKGEIVEFYQYSVMNDETIHSNPNEFNPKRFEGKARKATDISMEWPFWGNSKMACPGRFHVCNVAKLIAIYFITNFDCDVTNSHNPSFEFRDVSVPHPKWELIMRRRTM</sequence>
<dbReference type="PANTHER" id="PTHR46206:SF5">
    <property type="entry name" value="P450, PUTATIVE (EUROFUNG)-RELATED"/>
    <property type="match status" value="1"/>
</dbReference>
<comment type="subcellular location">
    <subcellularLocation>
        <location evidence="2">Membrane</location>
    </subcellularLocation>
</comment>
<feature type="binding site" description="axial binding residue" evidence="12">
    <location>
        <position position="356"/>
    </location>
    <ligand>
        <name>heme</name>
        <dbReference type="ChEBI" id="CHEBI:30413"/>
    </ligand>
    <ligandPart>
        <name>Fe</name>
        <dbReference type="ChEBI" id="CHEBI:18248"/>
    </ligandPart>
</feature>
<keyword evidence="9 12" id="KW-0408">Iron</keyword>
<dbReference type="AlphaFoldDB" id="A0A6A5XM50"/>
<evidence type="ECO:0000256" key="10">
    <source>
        <dbReference type="ARBA" id="ARBA00023033"/>
    </source>
</evidence>
<proteinExistence type="inferred from homology"/>
<organism evidence="13 14">
    <name type="scientific">Aaosphaeria arxii CBS 175.79</name>
    <dbReference type="NCBI Taxonomy" id="1450172"/>
    <lineage>
        <taxon>Eukaryota</taxon>
        <taxon>Fungi</taxon>
        <taxon>Dikarya</taxon>
        <taxon>Ascomycota</taxon>
        <taxon>Pezizomycotina</taxon>
        <taxon>Dothideomycetes</taxon>
        <taxon>Pleosporomycetidae</taxon>
        <taxon>Pleosporales</taxon>
        <taxon>Pleosporales incertae sedis</taxon>
        <taxon>Aaosphaeria</taxon>
    </lineage>
</organism>
<evidence type="ECO:0000256" key="1">
    <source>
        <dbReference type="ARBA" id="ARBA00001971"/>
    </source>
</evidence>
<dbReference type="GO" id="GO:0005506">
    <property type="term" value="F:iron ion binding"/>
    <property type="evidence" value="ECO:0007669"/>
    <property type="project" value="InterPro"/>
</dbReference>
<dbReference type="GO" id="GO:0016705">
    <property type="term" value="F:oxidoreductase activity, acting on paired donors, with incorporation or reduction of molecular oxygen"/>
    <property type="evidence" value="ECO:0007669"/>
    <property type="project" value="InterPro"/>
</dbReference>
<evidence type="ECO:0000256" key="4">
    <source>
        <dbReference type="ARBA" id="ARBA00022617"/>
    </source>
</evidence>
<protein>
    <submittedName>
        <fullName evidence="13">Cytochrome P450</fullName>
    </submittedName>
</protein>
<comment type="similarity">
    <text evidence="3">Belongs to the cytochrome P450 family.</text>
</comment>
<evidence type="ECO:0000256" key="2">
    <source>
        <dbReference type="ARBA" id="ARBA00004370"/>
    </source>
</evidence>
<dbReference type="InterPro" id="IPR036396">
    <property type="entry name" value="Cyt_P450_sf"/>
</dbReference>
<keyword evidence="5" id="KW-0812">Transmembrane</keyword>
<dbReference type="OrthoDB" id="1844152at2759"/>
<keyword evidence="11" id="KW-0472">Membrane</keyword>
<keyword evidence="10" id="KW-0503">Monooxygenase</keyword>
<dbReference type="GO" id="GO:0020037">
    <property type="term" value="F:heme binding"/>
    <property type="evidence" value="ECO:0007669"/>
    <property type="project" value="InterPro"/>
</dbReference>
<evidence type="ECO:0000256" key="7">
    <source>
        <dbReference type="ARBA" id="ARBA00022989"/>
    </source>
</evidence>
<name>A0A6A5XM50_9PLEO</name>
<dbReference type="InterPro" id="IPR002401">
    <property type="entry name" value="Cyt_P450_E_grp-I"/>
</dbReference>
<evidence type="ECO:0000313" key="13">
    <source>
        <dbReference type="EMBL" id="KAF2014222.1"/>
    </source>
</evidence>
<dbReference type="EMBL" id="ML978070">
    <property type="protein sequence ID" value="KAF2014222.1"/>
    <property type="molecule type" value="Genomic_DNA"/>
</dbReference>
<keyword evidence="8" id="KW-0560">Oxidoreductase</keyword>
<evidence type="ECO:0000256" key="11">
    <source>
        <dbReference type="ARBA" id="ARBA00023136"/>
    </source>
</evidence>
<evidence type="ECO:0000313" key="14">
    <source>
        <dbReference type="Proteomes" id="UP000799778"/>
    </source>
</evidence>
<evidence type="ECO:0000256" key="9">
    <source>
        <dbReference type="ARBA" id="ARBA00023004"/>
    </source>
</evidence>
<reference evidence="13" key="1">
    <citation type="journal article" date="2020" name="Stud. Mycol.">
        <title>101 Dothideomycetes genomes: a test case for predicting lifestyles and emergence of pathogens.</title>
        <authorList>
            <person name="Haridas S."/>
            <person name="Albert R."/>
            <person name="Binder M."/>
            <person name="Bloem J."/>
            <person name="Labutti K."/>
            <person name="Salamov A."/>
            <person name="Andreopoulos B."/>
            <person name="Baker S."/>
            <person name="Barry K."/>
            <person name="Bills G."/>
            <person name="Bluhm B."/>
            <person name="Cannon C."/>
            <person name="Castanera R."/>
            <person name="Culley D."/>
            <person name="Daum C."/>
            <person name="Ezra D."/>
            <person name="Gonzalez J."/>
            <person name="Henrissat B."/>
            <person name="Kuo A."/>
            <person name="Liang C."/>
            <person name="Lipzen A."/>
            <person name="Lutzoni F."/>
            <person name="Magnuson J."/>
            <person name="Mondo S."/>
            <person name="Nolan M."/>
            <person name="Ohm R."/>
            <person name="Pangilinan J."/>
            <person name="Park H.-J."/>
            <person name="Ramirez L."/>
            <person name="Alfaro M."/>
            <person name="Sun H."/>
            <person name="Tritt A."/>
            <person name="Yoshinaga Y."/>
            <person name="Zwiers L.-H."/>
            <person name="Turgeon B."/>
            <person name="Goodwin S."/>
            <person name="Spatafora J."/>
            <person name="Crous P."/>
            <person name="Grigoriev I."/>
        </authorList>
    </citation>
    <scope>NUCLEOTIDE SEQUENCE</scope>
    <source>
        <strain evidence="13">CBS 175.79</strain>
    </source>
</reference>
<dbReference type="Pfam" id="PF00067">
    <property type="entry name" value="p450"/>
    <property type="match status" value="1"/>
</dbReference>
<gene>
    <name evidence="13" type="ORF">BU24DRAFT_481637</name>
</gene>
<evidence type="ECO:0000256" key="5">
    <source>
        <dbReference type="ARBA" id="ARBA00022692"/>
    </source>
</evidence>
<evidence type="ECO:0000256" key="12">
    <source>
        <dbReference type="PIRSR" id="PIRSR602401-1"/>
    </source>
</evidence>
<dbReference type="GeneID" id="54290580"/>
<dbReference type="RefSeq" id="XP_033382561.1">
    <property type="nucleotide sequence ID" value="XM_033533183.1"/>
</dbReference>
<evidence type="ECO:0000256" key="8">
    <source>
        <dbReference type="ARBA" id="ARBA00023002"/>
    </source>
</evidence>
<keyword evidence="6 12" id="KW-0479">Metal-binding</keyword>
<keyword evidence="4 12" id="KW-0349">Heme</keyword>
<keyword evidence="14" id="KW-1185">Reference proteome</keyword>
<accession>A0A6A5XM50</accession>
<dbReference type="GO" id="GO:0004497">
    <property type="term" value="F:monooxygenase activity"/>
    <property type="evidence" value="ECO:0007669"/>
    <property type="project" value="UniProtKB-KW"/>
</dbReference>
<keyword evidence="7" id="KW-1133">Transmembrane helix</keyword>
<dbReference type="GO" id="GO:0016020">
    <property type="term" value="C:membrane"/>
    <property type="evidence" value="ECO:0007669"/>
    <property type="project" value="UniProtKB-SubCell"/>
</dbReference>
<dbReference type="Gene3D" id="1.10.630.10">
    <property type="entry name" value="Cytochrome P450"/>
    <property type="match status" value="2"/>
</dbReference>
<dbReference type="SUPFAM" id="SSF48264">
    <property type="entry name" value="Cytochrome P450"/>
    <property type="match status" value="1"/>
</dbReference>
<dbReference type="InterPro" id="IPR001128">
    <property type="entry name" value="Cyt_P450"/>
</dbReference>
<dbReference type="PRINTS" id="PR00463">
    <property type="entry name" value="EP450I"/>
</dbReference>
<evidence type="ECO:0000256" key="6">
    <source>
        <dbReference type="ARBA" id="ARBA00022723"/>
    </source>
</evidence>